<proteinExistence type="predicted"/>
<dbReference type="CDD" id="cd00093">
    <property type="entry name" value="HTH_XRE"/>
    <property type="match status" value="1"/>
</dbReference>
<dbReference type="RefSeq" id="WP_044675329.1">
    <property type="nucleotide sequence ID" value="NZ_CEGV01000060.1"/>
</dbReference>
<dbReference type="Proteomes" id="UP000075182">
    <property type="component" value="Unassembled WGS sequence"/>
</dbReference>
<gene>
    <name evidence="1" type="ORF">ERS132536_02265</name>
</gene>
<evidence type="ECO:0008006" key="3">
    <source>
        <dbReference type="Google" id="ProtNLM"/>
    </source>
</evidence>
<organism evidence="1 2">
    <name type="scientific">Streptococcus suis</name>
    <dbReference type="NCBI Taxonomy" id="1307"/>
    <lineage>
        <taxon>Bacteria</taxon>
        <taxon>Bacillati</taxon>
        <taxon>Bacillota</taxon>
        <taxon>Bacilli</taxon>
        <taxon>Lactobacillales</taxon>
        <taxon>Streptococcaceae</taxon>
        <taxon>Streptococcus</taxon>
    </lineage>
</organism>
<dbReference type="GO" id="GO:0003677">
    <property type="term" value="F:DNA binding"/>
    <property type="evidence" value="ECO:0007669"/>
    <property type="project" value="InterPro"/>
</dbReference>
<dbReference type="AlphaFoldDB" id="A0A0Z8PVA3"/>
<evidence type="ECO:0000313" key="1">
    <source>
        <dbReference type="EMBL" id="CYY02702.1"/>
    </source>
</evidence>
<reference evidence="1 2" key="1">
    <citation type="submission" date="2016-02" db="EMBL/GenBank/DDBJ databases">
        <authorList>
            <consortium name="Pathogen Informatics"/>
        </authorList>
    </citation>
    <scope>NUCLEOTIDE SEQUENCE [LARGE SCALE GENOMIC DNA]</scope>
    <source>
        <strain evidence="1 2">SS999</strain>
    </source>
</reference>
<evidence type="ECO:0000313" key="2">
    <source>
        <dbReference type="Proteomes" id="UP000075182"/>
    </source>
</evidence>
<protein>
    <recommendedName>
        <fullName evidence="3">XRE family transcriptional regulator</fullName>
    </recommendedName>
</protein>
<dbReference type="SUPFAM" id="SSF47413">
    <property type="entry name" value="lambda repressor-like DNA-binding domains"/>
    <property type="match status" value="1"/>
</dbReference>
<dbReference type="EMBL" id="FIMD01000035">
    <property type="protein sequence ID" value="CYY02702.1"/>
    <property type="molecule type" value="Genomic_DNA"/>
</dbReference>
<accession>A0A0Z8PVA3</accession>
<name>A0A0Z8PVA3_STRSU</name>
<sequence>MIQVLSKEEMMNFFQTHSRYQIAQATGISEQTLANYVKGRTDIGGMSFDKAIKITEYYNSLHGKKYGYRDPKSK</sequence>
<dbReference type="InterPro" id="IPR010982">
    <property type="entry name" value="Lambda_DNA-bd_dom_sf"/>
</dbReference>
<dbReference type="InterPro" id="IPR001387">
    <property type="entry name" value="Cro/C1-type_HTH"/>
</dbReference>